<name>A0A1W2FQF2_9PSEU</name>
<reference evidence="2" key="1">
    <citation type="submission" date="2017-04" db="EMBL/GenBank/DDBJ databases">
        <authorList>
            <person name="Varghese N."/>
            <person name="Submissions S."/>
        </authorList>
    </citation>
    <scope>NUCLEOTIDE SEQUENCE [LARGE SCALE GENOMIC DNA]</scope>
    <source>
        <strain evidence="2">DSM 44073</strain>
    </source>
</reference>
<protein>
    <submittedName>
        <fullName evidence="1">Uncharacterized protein</fullName>
    </submittedName>
</protein>
<accession>A0A1W2FQF2</accession>
<organism evidence="1 2">
    <name type="scientific">Lentzea albidocapillata</name>
    <dbReference type="NCBI Taxonomy" id="40571"/>
    <lineage>
        <taxon>Bacteria</taxon>
        <taxon>Bacillati</taxon>
        <taxon>Actinomycetota</taxon>
        <taxon>Actinomycetes</taxon>
        <taxon>Pseudonocardiales</taxon>
        <taxon>Pseudonocardiaceae</taxon>
        <taxon>Lentzea</taxon>
    </lineage>
</organism>
<dbReference type="EMBL" id="FWYC01000021">
    <property type="protein sequence ID" value="SMD24199.1"/>
    <property type="molecule type" value="Genomic_DNA"/>
</dbReference>
<gene>
    <name evidence="1" type="ORF">SAMN05660733_07669</name>
</gene>
<dbReference type="RefSeq" id="WP_030479369.1">
    <property type="nucleotide sequence ID" value="NZ_FWYC01000021.1"/>
</dbReference>
<dbReference type="AlphaFoldDB" id="A0A1W2FQF2"/>
<dbReference type="STRING" id="40571.SAMN05660733_07669"/>
<sequence length="68" mass="8208">MTDQGHDERPVGDVRARRAELRRFVREHEIHTHLRAPRTHREIAIFRDAVGQRWLTQPAEMIEIEEER</sequence>
<evidence type="ECO:0000313" key="2">
    <source>
        <dbReference type="Proteomes" id="UP000192840"/>
    </source>
</evidence>
<proteinExistence type="predicted"/>
<dbReference type="Proteomes" id="UP000192840">
    <property type="component" value="Unassembled WGS sequence"/>
</dbReference>
<evidence type="ECO:0000313" key="1">
    <source>
        <dbReference type="EMBL" id="SMD24199.1"/>
    </source>
</evidence>
<keyword evidence="2" id="KW-1185">Reference proteome</keyword>